<dbReference type="InterPro" id="IPR036365">
    <property type="entry name" value="PGBD-like_sf"/>
</dbReference>
<dbReference type="Gene3D" id="3.40.50.1460">
    <property type="match status" value="1"/>
</dbReference>
<reference evidence="3" key="1">
    <citation type="journal article" date="2019" name="Int. J. Syst. Evol. Microbiol.">
        <title>The Global Catalogue of Microorganisms (GCM) 10K type strain sequencing project: providing services to taxonomists for standard genome sequencing and annotation.</title>
        <authorList>
            <consortium name="The Broad Institute Genomics Platform"/>
            <consortium name="The Broad Institute Genome Sequencing Center for Infectious Disease"/>
            <person name="Wu L."/>
            <person name="Ma J."/>
        </authorList>
    </citation>
    <scope>NUCLEOTIDE SEQUENCE [LARGE SCALE GENOMIC DNA]</scope>
    <source>
        <strain evidence="3">NBRC 112416</strain>
    </source>
</reference>
<dbReference type="EMBL" id="BSNS01000028">
    <property type="protein sequence ID" value="GLQ58000.1"/>
    <property type="molecule type" value="Genomic_DNA"/>
</dbReference>
<feature type="domain" description="Caspase family p20" evidence="1">
    <location>
        <begin position="27"/>
        <end position="156"/>
    </location>
</feature>
<keyword evidence="3" id="KW-1185">Reference proteome</keyword>
<evidence type="ECO:0000313" key="3">
    <source>
        <dbReference type="Proteomes" id="UP001156691"/>
    </source>
</evidence>
<dbReference type="Pfam" id="PF01471">
    <property type="entry name" value="PG_binding_1"/>
    <property type="match status" value="1"/>
</dbReference>
<evidence type="ECO:0000259" key="1">
    <source>
        <dbReference type="PROSITE" id="PS50208"/>
    </source>
</evidence>
<dbReference type="InterPro" id="IPR029030">
    <property type="entry name" value="Caspase-like_dom_sf"/>
</dbReference>
<name>A0ABQ5WES7_9HYPH</name>
<evidence type="ECO:0000313" key="2">
    <source>
        <dbReference type="EMBL" id="GLQ58000.1"/>
    </source>
</evidence>
<proteinExistence type="predicted"/>
<protein>
    <recommendedName>
        <fullName evidence="1">Caspase family p20 domain-containing protein</fullName>
    </recommendedName>
</protein>
<dbReference type="PANTHER" id="PTHR22576">
    <property type="entry name" value="MUCOSA ASSOCIATED LYMPHOID TISSUE LYMPHOMA TRANSLOCATION PROTEIN 1/PARACASPASE"/>
    <property type="match status" value="1"/>
</dbReference>
<dbReference type="Proteomes" id="UP001156691">
    <property type="component" value="Unassembled WGS sequence"/>
</dbReference>
<organism evidence="2 3">
    <name type="scientific">Devosia nitrariae</name>
    <dbReference type="NCBI Taxonomy" id="2071872"/>
    <lineage>
        <taxon>Bacteria</taxon>
        <taxon>Pseudomonadati</taxon>
        <taxon>Pseudomonadota</taxon>
        <taxon>Alphaproteobacteria</taxon>
        <taxon>Hyphomicrobiales</taxon>
        <taxon>Devosiaceae</taxon>
        <taxon>Devosia</taxon>
    </lineage>
</organism>
<gene>
    <name evidence="2" type="ORF">GCM10010862_52590</name>
</gene>
<dbReference type="InterPro" id="IPR011600">
    <property type="entry name" value="Pept_C14_caspase"/>
</dbReference>
<dbReference type="RefSeq" id="WP_284343393.1">
    <property type="nucleotide sequence ID" value="NZ_BSNS01000028.1"/>
</dbReference>
<dbReference type="SUPFAM" id="SSF52129">
    <property type="entry name" value="Caspase-like"/>
    <property type="match status" value="1"/>
</dbReference>
<dbReference type="Gene3D" id="1.25.40.10">
    <property type="entry name" value="Tetratricopeptide repeat domain"/>
    <property type="match status" value="2"/>
</dbReference>
<dbReference type="Pfam" id="PF08238">
    <property type="entry name" value="Sel1"/>
    <property type="match status" value="2"/>
</dbReference>
<dbReference type="InterPro" id="IPR052039">
    <property type="entry name" value="Caspase-related_regulators"/>
</dbReference>
<dbReference type="PANTHER" id="PTHR22576:SF37">
    <property type="entry name" value="MUCOSA-ASSOCIATED LYMPHOID TISSUE LYMPHOMA TRANSLOCATION PROTEIN 1"/>
    <property type="match status" value="1"/>
</dbReference>
<dbReference type="Pfam" id="PF00656">
    <property type="entry name" value="Peptidase_C14"/>
    <property type="match status" value="1"/>
</dbReference>
<dbReference type="InterPro" id="IPR006597">
    <property type="entry name" value="Sel1-like"/>
</dbReference>
<comment type="caution">
    <text evidence="2">The sequence shown here is derived from an EMBL/GenBank/DDBJ whole genome shotgun (WGS) entry which is preliminary data.</text>
</comment>
<dbReference type="InterPro" id="IPR001309">
    <property type="entry name" value="Pept_C14_p20"/>
</dbReference>
<dbReference type="InterPro" id="IPR011990">
    <property type="entry name" value="TPR-like_helical_dom_sf"/>
</dbReference>
<dbReference type="SMART" id="SM00671">
    <property type="entry name" value="SEL1"/>
    <property type="match status" value="2"/>
</dbReference>
<dbReference type="SUPFAM" id="SSF47090">
    <property type="entry name" value="PGBD-like"/>
    <property type="match status" value="1"/>
</dbReference>
<dbReference type="PROSITE" id="PS50208">
    <property type="entry name" value="CASPASE_P20"/>
    <property type="match status" value="1"/>
</dbReference>
<sequence>MTAYIKRLGSICLLWIVLVGAVAEAQARQVALVIGNAAYEAVPALANPLNDARAVADSLIELGFETRVKLDLDLAGMRSALEEFAVEARGAEYAALYYAGHGIELEGVNYLIPVDADLNRDIDIETEALPLGEVLDASKGARQLQLIMLDACRNNPFLLDIERTLGANSVGKGLARVEPVGSTLISFAATAGRTAYDGAEDHSPYTQALLRHLATPGLEVNYVFRRVNAEVRTMTAGAQEPVYYGTLPDREIFLREAPGGSVPQSQENLVRVAYEHALDVDTEDGYRSFLSEFNDDFYVSLARERIAHIRQIAQERALETAPLDEIYWRTISGSKHAADFEAYLRQYPNGSFADLARARIEALQRAGEVVEELVGEGSADEASLRRAAIAQLDRIPFNMIQYGLDSLGFSIDSINGVLDSPTRAAVRAYQASIEAPQTGRLTDQQTVDLLLAAAAVGSDYAQMTVGVMLADGIFWQKNYQFARMWLTRSANQDNPHAMTNLAVIYRDGLGTPPDEDRARILLERAINLGSDDAREILRGMDLT</sequence>
<accession>A0ABQ5WES7</accession>
<dbReference type="SUPFAM" id="SSF81901">
    <property type="entry name" value="HCP-like"/>
    <property type="match status" value="1"/>
</dbReference>
<dbReference type="InterPro" id="IPR002477">
    <property type="entry name" value="Peptidoglycan-bd-like"/>
</dbReference>